<dbReference type="Proteomes" id="UP000299102">
    <property type="component" value="Unassembled WGS sequence"/>
</dbReference>
<accession>A0A4C1X2Y1</accession>
<protein>
    <submittedName>
        <fullName evidence="1">Uncharacterized protein</fullName>
    </submittedName>
</protein>
<reference evidence="1 2" key="1">
    <citation type="journal article" date="2019" name="Commun. Biol.">
        <title>The bagworm genome reveals a unique fibroin gene that provides high tensile strength.</title>
        <authorList>
            <person name="Kono N."/>
            <person name="Nakamura H."/>
            <person name="Ohtoshi R."/>
            <person name="Tomita M."/>
            <person name="Numata K."/>
            <person name="Arakawa K."/>
        </authorList>
    </citation>
    <scope>NUCLEOTIDE SEQUENCE [LARGE SCALE GENOMIC DNA]</scope>
</reference>
<evidence type="ECO:0000313" key="2">
    <source>
        <dbReference type="Proteomes" id="UP000299102"/>
    </source>
</evidence>
<organism evidence="1 2">
    <name type="scientific">Eumeta variegata</name>
    <name type="common">Bagworm moth</name>
    <name type="synonym">Eumeta japonica</name>
    <dbReference type="NCBI Taxonomy" id="151549"/>
    <lineage>
        <taxon>Eukaryota</taxon>
        <taxon>Metazoa</taxon>
        <taxon>Ecdysozoa</taxon>
        <taxon>Arthropoda</taxon>
        <taxon>Hexapoda</taxon>
        <taxon>Insecta</taxon>
        <taxon>Pterygota</taxon>
        <taxon>Neoptera</taxon>
        <taxon>Endopterygota</taxon>
        <taxon>Lepidoptera</taxon>
        <taxon>Glossata</taxon>
        <taxon>Ditrysia</taxon>
        <taxon>Tineoidea</taxon>
        <taxon>Psychidae</taxon>
        <taxon>Oiketicinae</taxon>
        <taxon>Eumeta</taxon>
    </lineage>
</organism>
<dbReference type="OrthoDB" id="414730at2759"/>
<sequence length="180" mass="20415">MVLFVLRSTSSALRWKRKLMVKQEKSFLEAGVGRREIARAGAGLRRGRFSMRRARSSSFPAPERAARPGRGRDNSCHYVQLDDYHIISIVSTYCCINTMAFCAVIQELGAFDCVHRDRLIRKLRHYGGRGLSLELLESYLNGKVQNIDINGERFLNLHRGRRLSAPMEHCPPINLPGDSA</sequence>
<evidence type="ECO:0000313" key="1">
    <source>
        <dbReference type="EMBL" id="GBP57480.1"/>
    </source>
</evidence>
<name>A0A4C1X2Y1_EUMVA</name>
<dbReference type="EMBL" id="BGZK01000717">
    <property type="protein sequence ID" value="GBP57480.1"/>
    <property type="molecule type" value="Genomic_DNA"/>
</dbReference>
<keyword evidence="2" id="KW-1185">Reference proteome</keyword>
<dbReference type="AlphaFoldDB" id="A0A4C1X2Y1"/>
<comment type="caution">
    <text evidence="1">The sequence shown here is derived from an EMBL/GenBank/DDBJ whole genome shotgun (WGS) entry which is preliminary data.</text>
</comment>
<proteinExistence type="predicted"/>
<gene>
    <name evidence="1" type="ORF">EVAR_36132_1</name>
</gene>